<dbReference type="EMBL" id="QSQN01000005">
    <property type="protein sequence ID" value="RGK41935.1"/>
    <property type="molecule type" value="Genomic_DNA"/>
</dbReference>
<name>A0A3E4LXD7_9FIRM</name>
<dbReference type="RefSeq" id="WP_117687698.1">
    <property type="nucleotide sequence ID" value="NZ_DAWAXO010000073.1"/>
</dbReference>
<gene>
    <name evidence="1" type="ORF">DXD17_02580</name>
</gene>
<protein>
    <submittedName>
        <fullName evidence="1">DUF669 domain-containing protein</fullName>
    </submittedName>
</protein>
<reference evidence="1 2" key="1">
    <citation type="submission" date="2018-08" db="EMBL/GenBank/DDBJ databases">
        <title>A genome reference for cultivated species of the human gut microbiota.</title>
        <authorList>
            <person name="Zou Y."/>
            <person name="Xue W."/>
            <person name="Luo G."/>
        </authorList>
    </citation>
    <scope>NUCLEOTIDE SEQUENCE [LARGE SCALE GENOMIC DNA]</scope>
    <source>
        <strain evidence="1 2">TF11-7</strain>
    </source>
</reference>
<organism evidence="1 2">
    <name type="scientific">[Ruminococcus] lactaris</name>
    <dbReference type="NCBI Taxonomy" id="46228"/>
    <lineage>
        <taxon>Bacteria</taxon>
        <taxon>Bacillati</taxon>
        <taxon>Bacillota</taxon>
        <taxon>Clostridia</taxon>
        <taxon>Lachnospirales</taxon>
        <taxon>Lachnospiraceae</taxon>
        <taxon>Mediterraneibacter</taxon>
    </lineage>
</organism>
<sequence length="149" mass="17044">MNTEMERELNWDDEIEKDGNEFVLLPEGDYDFTVESFERGRHSGSEKLPPCNKAVLKLRIESDNGPALITHNLFLHTRTEGMISAFFTSIGQKKKGEKVKMNWNAVIGAKGRCRIGIHSWKGNDGEDRKGNDVKKFYPFEEKSFKAGEF</sequence>
<dbReference type="AlphaFoldDB" id="A0A3E4LXD7"/>
<dbReference type="Proteomes" id="UP000260793">
    <property type="component" value="Unassembled WGS sequence"/>
</dbReference>
<accession>A0A3E4LXD7</accession>
<proteinExistence type="predicted"/>
<comment type="caution">
    <text evidence="1">The sequence shown here is derived from an EMBL/GenBank/DDBJ whole genome shotgun (WGS) entry which is preliminary data.</text>
</comment>
<evidence type="ECO:0000313" key="1">
    <source>
        <dbReference type="EMBL" id="RGK41935.1"/>
    </source>
</evidence>
<evidence type="ECO:0000313" key="2">
    <source>
        <dbReference type="Proteomes" id="UP000260793"/>
    </source>
</evidence>